<evidence type="ECO:0000313" key="12">
    <source>
        <dbReference type="Proteomes" id="UP000694620"/>
    </source>
</evidence>
<evidence type="ECO:0000256" key="3">
    <source>
        <dbReference type="ARBA" id="ARBA00022584"/>
    </source>
</evidence>
<comment type="function">
    <text evidence="6">Catalyzes the decarboxylation of L-3,4-dihydroxyphenylalanine (DOPA) to dopamine and L-5-hydroxytryptophan to serotonin.</text>
</comment>
<dbReference type="Gene3D" id="1.20.1340.10">
    <property type="entry name" value="dopa decarboxylase, N-terminal domain"/>
    <property type="match status" value="1"/>
</dbReference>
<dbReference type="PANTHER" id="PTHR11999">
    <property type="entry name" value="GROUP II PYRIDOXAL-5-PHOSPHATE DECARBOXYLASE"/>
    <property type="match status" value="1"/>
</dbReference>
<evidence type="ECO:0000256" key="6">
    <source>
        <dbReference type="ARBA" id="ARBA00037256"/>
    </source>
</evidence>
<evidence type="ECO:0000256" key="7">
    <source>
        <dbReference type="ARBA" id="ARBA00037889"/>
    </source>
</evidence>
<dbReference type="GO" id="GO:0030170">
    <property type="term" value="F:pyridoxal phosphate binding"/>
    <property type="evidence" value="ECO:0007669"/>
    <property type="project" value="InterPro"/>
</dbReference>
<evidence type="ECO:0000256" key="1">
    <source>
        <dbReference type="ARBA" id="ARBA00001933"/>
    </source>
</evidence>
<dbReference type="InterPro" id="IPR010977">
    <property type="entry name" value="Aromatic_deC"/>
</dbReference>
<dbReference type="Proteomes" id="UP000694620">
    <property type="component" value="Unassembled WGS sequence"/>
</dbReference>
<keyword evidence="4" id="KW-0210">Decarboxylase</keyword>
<dbReference type="GO" id="GO:0004058">
    <property type="term" value="F:aromatic-L-amino-acid decarboxylase activity"/>
    <property type="evidence" value="ECO:0007669"/>
    <property type="project" value="UniProtKB-EC"/>
</dbReference>
<dbReference type="AlphaFoldDB" id="A0A8C4SV07"/>
<dbReference type="PRINTS" id="PR00800">
    <property type="entry name" value="YHDCRBOXLASE"/>
</dbReference>
<evidence type="ECO:0000256" key="4">
    <source>
        <dbReference type="ARBA" id="ARBA00022793"/>
    </source>
</evidence>
<dbReference type="InterPro" id="IPR002129">
    <property type="entry name" value="PyrdxlP-dep_de-COase"/>
</dbReference>
<dbReference type="GO" id="GO:0006520">
    <property type="term" value="P:amino acid metabolic process"/>
    <property type="evidence" value="ECO:0007669"/>
    <property type="project" value="InterPro"/>
</dbReference>
<dbReference type="Pfam" id="PF00282">
    <property type="entry name" value="Pyridoxal_deC"/>
    <property type="match status" value="1"/>
</dbReference>
<sequence>MDIAEYRRRGKEMVDYVADYLENIENRDVYPNVEPGYLRKLIPEVAPEEPETYEEIMKDVERIIMPGVTHWHSPYFYAYFPAASSFPGMLADMLSCAIGCIGFSWVCLVDEQMAGHSPSGFFGRQ</sequence>
<evidence type="ECO:0000256" key="8">
    <source>
        <dbReference type="ARBA" id="ARBA00038886"/>
    </source>
</evidence>
<reference evidence="11" key="2">
    <citation type="submission" date="2025-09" db="UniProtKB">
        <authorList>
            <consortium name="Ensembl"/>
        </authorList>
    </citation>
    <scope>IDENTIFICATION</scope>
</reference>
<comment type="subunit">
    <text evidence="2">Homodimer.</text>
</comment>
<organism evidence="11 12">
    <name type="scientific">Erpetoichthys calabaricus</name>
    <name type="common">Rope fish</name>
    <name type="synonym">Calamoichthys calabaricus</name>
    <dbReference type="NCBI Taxonomy" id="27687"/>
    <lineage>
        <taxon>Eukaryota</taxon>
        <taxon>Metazoa</taxon>
        <taxon>Chordata</taxon>
        <taxon>Craniata</taxon>
        <taxon>Vertebrata</taxon>
        <taxon>Euteleostomi</taxon>
        <taxon>Actinopterygii</taxon>
        <taxon>Polypteriformes</taxon>
        <taxon>Polypteridae</taxon>
        <taxon>Erpetoichthys</taxon>
    </lineage>
</organism>
<protein>
    <recommendedName>
        <fullName evidence="9">Aromatic-L-amino-acid decarboxylase</fullName>
        <ecNumber evidence="8">4.1.1.28</ecNumber>
    </recommendedName>
    <alternativeName>
        <fullName evidence="10">DOPA decarboxylase</fullName>
    </alternativeName>
</protein>
<name>A0A8C4SV07_ERPCA</name>
<dbReference type="GeneTree" id="ENSGT00940000156004"/>
<reference evidence="11" key="1">
    <citation type="submission" date="2025-08" db="UniProtKB">
        <authorList>
            <consortium name="Ensembl"/>
        </authorList>
    </citation>
    <scope>IDENTIFICATION</scope>
</reference>
<comment type="cofactor">
    <cofactor evidence="1">
        <name>pyridoxal 5'-phosphate</name>
        <dbReference type="ChEBI" id="CHEBI:597326"/>
    </cofactor>
</comment>
<dbReference type="EC" id="4.1.1.28" evidence="8"/>
<evidence type="ECO:0000256" key="10">
    <source>
        <dbReference type="ARBA" id="ARBA00041275"/>
    </source>
</evidence>
<dbReference type="InterPro" id="IPR015424">
    <property type="entry name" value="PyrdxlP-dep_Trfase"/>
</dbReference>
<dbReference type="Ensembl" id="ENSECRT00000022258.1">
    <property type="protein sequence ID" value="ENSECRP00000021788.1"/>
    <property type="gene ID" value="ENSECRG00000014725.1"/>
</dbReference>
<dbReference type="GO" id="GO:0042427">
    <property type="term" value="P:serotonin biosynthetic process"/>
    <property type="evidence" value="ECO:0007669"/>
    <property type="project" value="TreeGrafter"/>
</dbReference>
<dbReference type="SUPFAM" id="SSF53383">
    <property type="entry name" value="PLP-dependent transferases"/>
    <property type="match status" value="1"/>
</dbReference>
<dbReference type="GO" id="GO:0005737">
    <property type="term" value="C:cytoplasm"/>
    <property type="evidence" value="ECO:0007669"/>
    <property type="project" value="TreeGrafter"/>
</dbReference>
<proteinExistence type="predicted"/>
<evidence type="ECO:0000256" key="5">
    <source>
        <dbReference type="ARBA" id="ARBA00022898"/>
    </source>
</evidence>
<comment type="pathway">
    <text evidence="7">Catecholamine biosynthesis; dopamine biosynthesis; dopamine from L-tyrosine: step 2/2.</text>
</comment>
<evidence type="ECO:0000256" key="9">
    <source>
        <dbReference type="ARBA" id="ARBA00040968"/>
    </source>
</evidence>
<evidence type="ECO:0000313" key="11">
    <source>
        <dbReference type="Ensembl" id="ENSECRP00000021788.1"/>
    </source>
</evidence>
<keyword evidence="4" id="KW-0456">Lyase</keyword>
<accession>A0A8C4SV07</accession>
<keyword evidence="3" id="KW-0127">Catecholamine biosynthesis</keyword>
<dbReference type="GO" id="GO:0019752">
    <property type="term" value="P:carboxylic acid metabolic process"/>
    <property type="evidence" value="ECO:0007669"/>
    <property type="project" value="InterPro"/>
</dbReference>
<dbReference type="PANTHER" id="PTHR11999:SF167">
    <property type="entry name" value="AROMATIC-L-AMINO-ACID DECARBOXYLASE"/>
    <property type="match status" value="1"/>
</dbReference>
<keyword evidence="12" id="KW-1185">Reference proteome</keyword>
<dbReference type="GO" id="GO:0042423">
    <property type="term" value="P:catecholamine biosynthetic process"/>
    <property type="evidence" value="ECO:0007669"/>
    <property type="project" value="UniProtKB-KW"/>
</dbReference>
<dbReference type="FunFam" id="1.20.1340.10:FF:000001">
    <property type="entry name" value="Histidine decarboxylase"/>
    <property type="match status" value="1"/>
</dbReference>
<keyword evidence="5" id="KW-0663">Pyridoxal phosphate</keyword>
<evidence type="ECO:0000256" key="2">
    <source>
        <dbReference type="ARBA" id="ARBA00011738"/>
    </source>
</evidence>